<dbReference type="CDD" id="cd11648">
    <property type="entry name" value="RsmI"/>
    <property type="match status" value="1"/>
</dbReference>
<gene>
    <name evidence="8" type="ORF">CEUSTIGMA_g2438.t1</name>
</gene>
<dbReference type="HAMAP" id="MF_01877">
    <property type="entry name" value="16SrRNA_methyltr_I"/>
    <property type="match status" value="1"/>
</dbReference>
<keyword evidence="3" id="KW-0489">Methyltransferase</keyword>
<dbReference type="Gene3D" id="3.30.950.10">
    <property type="entry name" value="Methyltransferase, Cobalt-precorrin-4 Transmethylase, Domain 2"/>
    <property type="match status" value="1"/>
</dbReference>
<dbReference type="InterPro" id="IPR035996">
    <property type="entry name" value="4pyrrol_Methylase_sf"/>
</dbReference>
<evidence type="ECO:0000313" key="9">
    <source>
        <dbReference type="Proteomes" id="UP000232323"/>
    </source>
</evidence>
<dbReference type="AlphaFoldDB" id="A0A250WWJ7"/>
<dbReference type="NCBIfam" id="TIGR00096">
    <property type="entry name" value="16S rRNA (cytidine(1402)-2'-O)-methyltransferase"/>
    <property type="match status" value="1"/>
</dbReference>
<keyword evidence="5" id="KW-0949">S-adenosyl-L-methionine</keyword>
<dbReference type="PANTHER" id="PTHR46111">
    <property type="entry name" value="RIBOSOMAL RNA SMALL SUBUNIT METHYLTRANSFERASE I"/>
    <property type="match status" value="1"/>
</dbReference>
<reference evidence="8 9" key="1">
    <citation type="submission" date="2017-08" db="EMBL/GenBank/DDBJ databases">
        <title>Acidophilic green algal genome provides insights into adaptation to an acidic environment.</title>
        <authorList>
            <person name="Hirooka S."/>
            <person name="Hirose Y."/>
            <person name="Kanesaki Y."/>
            <person name="Higuchi S."/>
            <person name="Fujiwara T."/>
            <person name="Onuma R."/>
            <person name="Era A."/>
            <person name="Ohbayashi R."/>
            <person name="Uzuka A."/>
            <person name="Nozaki H."/>
            <person name="Yoshikawa H."/>
            <person name="Miyagishima S.Y."/>
        </authorList>
    </citation>
    <scope>NUCLEOTIDE SEQUENCE [LARGE SCALE GENOMIC DNA]</scope>
    <source>
        <strain evidence="8 9">NIES-2499</strain>
    </source>
</reference>
<keyword evidence="9" id="KW-1185">Reference proteome</keyword>
<evidence type="ECO:0000259" key="7">
    <source>
        <dbReference type="Pfam" id="PF00590"/>
    </source>
</evidence>
<feature type="compositionally biased region" description="Basic and acidic residues" evidence="6">
    <location>
        <begin position="331"/>
        <end position="341"/>
    </location>
</feature>
<organism evidence="8 9">
    <name type="scientific">Chlamydomonas eustigma</name>
    <dbReference type="NCBI Taxonomy" id="1157962"/>
    <lineage>
        <taxon>Eukaryota</taxon>
        <taxon>Viridiplantae</taxon>
        <taxon>Chlorophyta</taxon>
        <taxon>core chlorophytes</taxon>
        <taxon>Chlorophyceae</taxon>
        <taxon>CS clade</taxon>
        <taxon>Chlamydomonadales</taxon>
        <taxon>Chlamydomonadaceae</taxon>
        <taxon>Chlamydomonas</taxon>
    </lineage>
</organism>
<feature type="domain" description="Tetrapyrrole methylase" evidence="7">
    <location>
        <begin position="94"/>
        <end position="291"/>
    </location>
</feature>
<comment type="caution">
    <text evidence="8">The sequence shown here is derived from an EMBL/GenBank/DDBJ whole genome shotgun (WGS) entry which is preliminary data.</text>
</comment>
<dbReference type="FunFam" id="3.40.1010.10:FF:000007">
    <property type="entry name" value="Ribosomal RNA small subunit methyltransferase I"/>
    <property type="match status" value="1"/>
</dbReference>
<dbReference type="GO" id="GO:0006364">
    <property type="term" value="P:rRNA processing"/>
    <property type="evidence" value="ECO:0007669"/>
    <property type="project" value="UniProtKB-KW"/>
</dbReference>
<dbReference type="OrthoDB" id="289942at2759"/>
<evidence type="ECO:0000256" key="3">
    <source>
        <dbReference type="ARBA" id="ARBA00022603"/>
    </source>
</evidence>
<keyword evidence="2" id="KW-0698">rRNA processing</keyword>
<evidence type="ECO:0000256" key="4">
    <source>
        <dbReference type="ARBA" id="ARBA00022679"/>
    </source>
</evidence>
<dbReference type="InterPro" id="IPR014777">
    <property type="entry name" value="4pyrrole_Mease_sub1"/>
</dbReference>
<dbReference type="GO" id="GO:0008168">
    <property type="term" value="F:methyltransferase activity"/>
    <property type="evidence" value="ECO:0007669"/>
    <property type="project" value="UniProtKB-KW"/>
</dbReference>
<evidence type="ECO:0000256" key="2">
    <source>
        <dbReference type="ARBA" id="ARBA00022552"/>
    </source>
</evidence>
<proteinExistence type="inferred from homology"/>
<sequence>MKVFLKIHTELHAHSLGCLWSHVKARPHTRKLQSLGLLTSAGKNIEWLRIRLHERVYSQSSQASNAESVECINSSGVDALFAAPGERQTLETGVYLVGTPIGNLQDITFRAISVLKSVSLILAEDTRHTGKLLSTFNIRTPMSSYHSHNESGRSRQVIERLKAGESIAVVSDAGMRGISDPGFMIVQDAIEAGVKVIPVPGACALVAALVASGLPTDCFMYCGFLPPKQGARRTRLQQLRQVPSTMVFYVPPHGLREILKDMAQVFGSERRVCVARELTKLYEEFFRSDLKGALEEFTRREPRGEMCVVVQGCDIAADRLSDLMRSLSENQHSKDGDHEDPQSSLGFGSESGSKHGHHVQLCADGFSQVSEVKGEGRALDGVEVHHADSVVFGPDQLKLLMQRLLKSGLSKKDAAREASKLVPGLSRKEAYAATLTINLPQL</sequence>
<protein>
    <recommendedName>
        <fullName evidence="7">Tetrapyrrole methylase domain-containing protein</fullName>
    </recommendedName>
</protein>
<evidence type="ECO:0000256" key="1">
    <source>
        <dbReference type="ARBA" id="ARBA00022490"/>
    </source>
</evidence>
<dbReference type="InterPro" id="IPR000878">
    <property type="entry name" value="4pyrrol_Mease"/>
</dbReference>
<dbReference type="InterPro" id="IPR008189">
    <property type="entry name" value="rRNA_ssu_MeTfrase_I"/>
</dbReference>
<dbReference type="GO" id="GO:0032259">
    <property type="term" value="P:methylation"/>
    <property type="evidence" value="ECO:0007669"/>
    <property type="project" value="UniProtKB-KW"/>
</dbReference>
<dbReference type="FunFam" id="3.30.950.10:FF:000002">
    <property type="entry name" value="Ribosomal RNA small subunit methyltransferase I"/>
    <property type="match status" value="1"/>
</dbReference>
<dbReference type="InterPro" id="IPR014776">
    <property type="entry name" value="4pyrrole_Mease_sub2"/>
</dbReference>
<feature type="region of interest" description="Disordered" evidence="6">
    <location>
        <begin position="329"/>
        <end position="353"/>
    </location>
</feature>
<dbReference type="PANTHER" id="PTHR46111:SF1">
    <property type="entry name" value="RIBOSOMAL RNA SMALL SUBUNIT METHYLTRANSFERASE I"/>
    <property type="match status" value="1"/>
</dbReference>
<evidence type="ECO:0000313" key="8">
    <source>
        <dbReference type="EMBL" id="GAX74992.1"/>
    </source>
</evidence>
<dbReference type="SUPFAM" id="SSF53790">
    <property type="entry name" value="Tetrapyrrole methylase"/>
    <property type="match status" value="1"/>
</dbReference>
<dbReference type="Proteomes" id="UP000232323">
    <property type="component" value="Unassembled WGS sequence"/>
</dbReference>
<dbReference type="Gene3D" id="3.40.1010.10">
    <property type="entry name" value="Cobalt-precorrin-4 Transmethylase, Domain 1"/>
    <property type="match status" value="1"/>
</dbReference>
<accession>A0A250WWJ7</accession>
<dbReference type="Pfam" id="PF00590">
    <property type="entry name" value="TP_methylase"/>
    <property type="match status" value="1"/>
</dbReference>
<keyword evidence="1" id="KW-0963">Cytoplasm</keyword>
<dbReference type="EMBL" id="BEGY01000010">
    <property type="protein sequence ID" value="GAX74992.1"/>
    <property type="molecule type" value="Genomic_DNA"/>
</dbReference>
<evidence type="ECO:0000256" key="5">
    <source>
        <dbReference type="ARBA" id="ARBA00022691"/>
    </source>
</evidence>
<evidence type="ECO:0000256" key="6">
    <source>
        <dbReference type="SAM" id="MobiDB-lite"/>
    </source>
</evidence>
<keyword evidence="4" id="KW-0808">Transferase</keyword>
<dbReference type="STRING" id="1157962.A0A250WWJ7"/>
<name>A0A250WWJ7_9CHLO</name>